<dbReference type="EMBL" id="QTUA01000001">
    <property type="protein sequence ID" value="REF29473.1"/>
    <property type="molecule type" value="Genomic_DNA"/>
</dbReference>
<dbReference type="RefSeq" id="WP_147301278.1">
    <property type="nucleotide sequence ID" value="NZ_QTUA01000001.1"/>
</dbReference>
<keyword evidence="1" id="KW-1133">Transmembrane helix</keyword>
<dbReference type="Proteomes" id="UP000256253">
    <property type="component" value="Unassembled WGS sequence"/>
</dbReference>
<proteinExistence type="predicted"/>
<protein>
    <submittedName>
        <fullName evidence="2">Uncharacterized protein</fullName>
    </submittedName>
</protein>
<keyword evidence="1" id="KW-0812">Transmembrane</keyword>
<name>A0A3D9UM25_9MICO</name>
<gene>
    <name evidence="2" type="ORF">DFJ65_0424</name>
</gene>
<reference evidence="2 3" key="1">
    <citation type="submission" date="2018-08" db="EMBL/GenBank/DDBJ databases">
        <title>Sequencing the genomes of 1000 actinobacteria strains.</title>
        <authorList>
            <person name="Klenk H.-P."/>
        </authorList>
    </citation>
    <scope>NUCLEOTIDE SEQUENCE [LARGE SCALE GENOMIC DNA]</scope>
    <source>
        <strain evidence="2 3">DSM 22967</strain>
    </source>
</reference>
<organism evidence="2 3">
    <name type="scientific">Calidifontibacter indicus</name>
    <dbReference type="NCBI Taxonomy" id="419650"/>
    <lineage>
        <taxon>Bacteria</taxon>
        <taxon>Bacillati</taxon>
        <taxon>Actinomycetota</taxon>
        <taxon>Actinomycetes</taxon>
        <taxon>Micrococcales</taxon>
        <taxon>Dermacoccaceae</taxon>
        <taxon>Calidifontibacter</taxon>
    </lineage>
</organism>
<feature type="transmembrane region" description="Helical" evidence="1">
    <location>
        <begin position="14"/>
        <end position="33"/>
    </location>
</feature>
<sequence length="102" mass="10536">MTSTTGARVRRTPAPWWIAALFGIPLIFGFVGAQASKGAIQDDLTKRAQQVLQGVGVGDATVTFDGRDATLRTPAGADAAPARDAIAKMPGVRTVDVQGSAQ</sequence>
<accession>A0A3D9UM25</accession>
<keyword evidence="1" id="KW-0472">Membrane</keyword>
<evidence type="ECO:0000256" key="1">
    <source>
        <dbReference type="SAM" id="Phobius"/>
    </source>
</evidence>
<evidence type="ECO:0000313" key="2">
    <source>
        <dbReference type="EMBL" id="REF29473.1"/>
    </source>
</evidence>
<evidence type="ECO:0000313" key="3">
    <source>
        <dbReference type="Proteomes" id="UP000256253"/>
    </source>
</evidence>
<comment type="caution">
    <text evidence="2">The sequence shown here is derived from an EMBL/GenBank/DDBJ whole genome shotgun (WGS) entry which is preliminary data.</text>
</comment>
<dbReference type="AlphaFoldDB" id="A0A3D9UM25"/>
<keyword evidence="3" id="KW-1185">Reference proteome</keyword>